<accession>A0A4Z0NX70</accession>
<sequence length="373" mass="39714">MVVSMHDVAKNLRGILPHANIDARRLVLSAKNPSCVRLRAILMSGIAPATLVHEVFGFSVSAEQSGFALRQGSSFEAQLYANGAARLIASLQDAGLLGPSRVSVLNINNIPGLNSSDARIRRMAQRSAIKVTEQAIAARAAGRANAPNLILQANLRLSLGTGGEEVILRPDVLYARGNDPVYRVGEAKSFSDLAHLTDEQDVATAAAQAGVYTVGLEEVMRSAGVHHTILTEAALIFRRPGSMNAVTTLQSIDRDIATARRMLAQRPRSLSDVVQILGPGKALDQAGNVLQLPSTFMGGCRSFCPLWQVCLNEARAASSPRALGTSVEELVGAVGSVRRARELMHGAPPGNPVEADIQRRLQEGMTELQRAVA</sequence>
<protein>
    <submittedName>
        <fullName evidence="1">Uncharacterized protein</fullName>
    </submittedName>
</protein>
<gene>
    <name evidence="1" type="ORF">EU555_01330</name>
</gene>
<comment type="caution">
    <text evidence="1">The sequence shown here is derived from an EMBL/GenBank/DDBJ whole genome shotgun (WGS) entry which is preliminary data.</text>
</comment>
<organism evidence="1 2">
    <name type="scientific">Methylobacterium nonmethylotrophicum</name>
    <dbReference type="NCBI Taxonomy" id="1141884"/>
    <lineage>
        <taxon>Bacteria</taxon>
        <taxon>Pseudomonadati</taxon>
        <taxon>Pseudomonadota</taxon>
        <taxon>Alphaproteobacteria</taxon>
        <taxon>Hyphomicrobiales</taxon>
        <taxon>Methylobacteriaceae</taxon>
        <taxon>Methylobacterium</taxon>
    </lineage>
</organism>
<evidence type="ECO:0000313" key="1">
    <source>
        <dbReference type="EMBL" id="TGE02439.1"/>
    </source>
</evidence>
<dbReference type="RefSeq" id="WP_135412637.1">
    <property type="nucleotide sequence ID" value="NZ_SRLB01000001.1"/>
</dbReference>
<reference evidence="1 2" key="1">
    <citation type="submission" date="2019-04" db="EMBL/GenBank/DDBJ databases">
        <authorList>
            <person name="Feng G."/>
            <person name="Zhu H."/>
        </authorList>
    </citation>
    <scope>NUCLEOTIDE SEQUENCE [LARGE SCALE GENOMIC DNA]</scope>
    <source>
        <strain evidence="1 2">6HR-1</strain>
    </source>
</reference>
<keyword evidence="2" id="KW-1185">Reference proteome</keyword>
<dbReference type="EMBL" id="SRLB01000001">
    <property type="protein sequence ID" value="TGE02439.1"/>
    <property type="molecule type" value="Genomic_DNA"/>
</dbReference>
<name>A0A4Z0NX70_9HYPH</name>
<proteinExistence type="predicted"/>
<evidence type="ECO:0000313" key="2">
    <source>
        <dbReference type="Proteomes" id="UP000297535"/>
    </source>
</evidence>
<dbReference type="OrthoDB" id="7592810at2"/>
<dbReference type="Proteomes" id="UP000297535">
    <property type="component" value="Unassembled WGS sequence"/>
</dbReference>
<dbReference type="AlphaFoldDB" id="A0A4Z0NX70"/>